<evidence type="ECO:0000313" key="12">
    <source>
        <dbReference type="Proteomes" id="UP000539175"/>
    </source>
</evidence>
<feature type="transmembrane region" description="Helical" evidence="8">
    <location>
        <begin position="55"/>
        <end position="83"/>
    </location>
</feature>
<dbReference type="InterPro" id="IPR027417">
    <property type="entry name" value="P-loop_NTPase"/>
</dbReference>
<dbReference type="GO" id="GO:0016887">
    <property type="term" value="F:ATP hydrolysis activity"/>
    <property type="evidence" value="ECO:0007669"/>
    <property type="project" value="InterPro"/>
</dbReference>
<dbReference type="PROSITE" id="PS00211">
    <property type="entry name" value="ABC_TRANSPORTER_1"/>
    <property type="match status" value="1"/>
</dbReference>
<feature type="domain" description="ABC transmembrane type-1" evidence="10">
    <location>
        <begin position="56"/>
        <end position="325"/>
    </location>
</feature>
<dbReference type="PROSITE" id="PS50893">
    <property type="entry name" value="ABC_TRANSPORTER_2"/>
    <property type="match status" value="1"/>
</dbReference>
<dbReference type="GO" id="GO:0140359">
    <property type="term" value="F:ABC-type transporter activity"/>
    <property type="evidence" value="ECO:0007669"/>
    <property type="project" value="InterPro"/>
</dbReference>
<keyword evidence="4 11" id="KW-0067">ATP-binding</keyword>
<evidence type="ECO:0000259" key="10">
    <source>
        <dbReference type="PROSITE" id="PS50929"/>
    </source>
</evidence>
<dbReference type="InterPro" id="IPR017871">
    <property type="entry name" value="ABC_transporter-like_CS"/>
</dbReference>
<feature type="transmembrane region" description="Helical" evidence="8">
    <location>
        <begin position="285"/>
        <end position="302"/>
    </location>
</feature>
<evidence type="ECO:0000256" key="1">
    <source>
        <dbReference type="ARBA" id="ARBA00004651"/>
    </source>
</evidence>
<evidence type="ECO:0000313" key="11">
    <source>
        <dbReference type="EMBL" id="MBB6253721.1"/>
    </source>
</evidence>
<dbReference type="PANTHER" id="PTHR24221">
    <property type="entry name" value="ATP-BINDING CASSETTE SUB-FAMILY B"/>
    <property type="match status" value="1"/>
</dbReference>
<keyword evidence="2 8" id="KW-0812">Transmembrane</keyword>
<evidence type="ECO:0000256" key="7">
    <source>
        <dbReference type="SAM" id="MobiDB-lite"/>
    </source>
</evidence>
<keyword evidence="3" id="KW-0547">Nucleotide-binding</keyword>
<dbReference type="GO" id="GO:0005524">
    <property type="term" value="F:ATP binding"/>
    <property type="evidence" value="ECO:0007669"/>
    <property type="project" value="UniProtKB-KW"/>
</dbReference>
<feature type="transmembrane region" description="Helical" evidence="8">
    <location>
        <begin position="198"/>
        <end position="217"/>
    </location>
</feature>
<dbReference type="InterPro" id="IPR011527">
    <property type="entry name" value="ABC1_TM_dom"/>
</dbReference>
<dbReference type="InterPro" id="IPR003439">
    <property type="entry name" value="ABC_transporter-like_ATP-bd"/>
</dbReference>
<name>A0A7X0B2B3_9PROT</name>
<dbReference type="GO" id="GO:0034040">
    <property type="term" value="F:ATPase-coupled lipid transmembrane transporter activity"/>
    <property type="evidence" value="ECO:0007669"/>
    <property type="project" value="TreeGrafter"/>
</dbReference>
<comment type="subcellular location">
    <subcellularLocation>
        <location evidence="1">Cell membrane</location>
        <topology evidence="1">Multi-pass membrane protein</topology>
    </subcellularLocation>
</comment>
<evidence type="ECO:0000256" key="2">
    <source>
        <dbReference type="ARBA" id="ARBA00022692"/>
    </source>
</evidence>
<protein>
    <submittedName>
        <fullName evidence="11">ATP-binding cassette subfamily C protein</fullName>
    </submittedName>
</protein>
<dbReference type="Gene3D" id="1.20.1560.10">
    <property type="entry name" value="ABC transporter type 1, transmembrane domain"/>
    <property type="match status" value="1"/>
</dbReference>
<evidence type="ECO:0000256" key="4">
    <source>
        <dbReference type="ARBA" id="ARBA00022840"/>
    </source>
</evidence>
<organism evidence="11 12">
    <name type="scientific">Nitrospirillum iridis</name>
    <dbReference type="NCBI Taxonomy" id="765888"/>
    <lineage>
        <taxon>Bacteria</taxon>
        <taxon>Pseudomonadati</taxon>
        <taxon>Pseudomonadota</taxon>
        <taxon>Alphaproteobacteria</taxon>
        <taxon>Rhodospirillales</taxon>
        <taxon>Azospirillaceae</taxon>
        <taxon>Nitrospirillum</taxon>
    </lineage>
</organism>
<evidence type="ECO:0000256" key="5">
    <source>
        <dbReference type="ARBA" id="ARBA00022989"/>
    </source>
</evidence>
<comment type="caution">
    <text evidence="11">The sequence shown here is derived from an EMBL/GenBank/DDBJ whole genome shotgun (WGS) entry which is preliminary data.</text>
</comment>
<evidence type="ECO:0000256" key="8">
    <source>
        <dbReference type="SAM" id="Phobius"/>
    </source>
</evidence>
<feature type="transmembrane region" description="Helical" evidence="8">
    <location>
        <begin position="170"/>
        <end position="192"/>
    </location>
</feature>
<keyword evidence="6 8" id="KW-0472">Membrane</keyword>
<dbReference type="InterPro" id="IPR036640">
    <property type="entry name" value="ABC1_TM_sf"/>
</dbReference>
<gene>
    <name evidence="11" type="ORF">FHS74_004297</name>
</gene>
<dbReference type="Gene3D" id="3.40.50.300">
    <property type="entry name" value="P-loop containing nucleotide triphosphate hydrolases"/>
    <property type="match status" value="1"/>
</dbReference>
<dbReference type="PANTHER" id="PTHR24221:SF654">
    <property type="entry name" value="ATP-BINDING CASSETTE SUB-FAMILY B MEMBER 6"/>
    <property type="match status" value="1"/>
</dbReference>
<feature type="region of interest" description="Disordered" evidence="7">
    <location>
        <begin position="1"/>
        <end position="30"/>
    </location>
</feature>
<dbReference type="AlphaFoldDB" id="A0A7X0B2B3"/>
<dbReference type="Pfam" id="PF00664">
    <property type="entry name" value="ABC_membrane"/>
    <property type="match status" value="1"/>
</dbReference>
<dbReference type="EMBL" id="JACIIZ010000013">
    <property type="protein sequence ID" value="MBB6253721.1"/>
    <property type="molecule type" value="Genomic_DNA"/>
</dbReference>
<dbReference type="SMART" id="SM00382">
    <property type="entry name" value="AAA"/>
    <property type="match status" value="1"/>
</dbReference>
<dbReference type="RefSeq" id="WP_184804844.1">
    <property type="nucleotide sequence ID" value="NZ_JACIIZ010000013.1"/>
</dbReference>
<keyword evidence="12" id="KW-1185">Reference proteome</keyword>
<evidence type="ECO:0000259" key="9">
    <source>
        <dbReference type="PROSITE" id="PS50893"/>
    </source>
</evidence>
<dbReference type="InterPro" id="IPR003593">
    <property type="entry name" value="AAA+_ATPase"/>
</dbReference>
<evidence type="ECO:0000256" key="3">
    <source>
        <dbReference type="ARBA" id="ARBA00022741"/>
    </source>
</evidence>
<dbReference type="InterPro" id="IPR039421">
    <property type="entry name" value="Type_1_exporter"/>
</dbReference>
<dbReference type="SUPFAM" id="SSF90123">
    <property type="entry name" value="ABC transporter transmembrane region"/>
    <property type="match status" value="1"/>
</dbReference>
<dbReference type="Pfam" id="PF00005">
    <property type="entry name" value="ABC_tran"/>
    <property type="match status" value="1"/>
</dbReference>
<feature type="transmembrane region" description="Helical" evidence="8">
    <location>
        <begin position="95"/>
        <end position="115"/>
    </location>
</feature>
<evidence type="ECO:0000256" key="6">
    <source>
        <dbReference type="ARBA" id="ARBA00023136"/>
    </source>
</evidence>
<reference evidence="11 12" key="1">
    <citation type="submission" date="2020-08" db="EMBL/GenBank/DDBJ databases">
        <title>Genomic Encyclopedia of Type Strains, Phase IV (KMG-IV): sequencing the most valuable type-strain genomes for metagenomic binning, comparative biology and taxonomic classification.</title>
        <authorList>
            <person name="Goeker M."/>
        </authorList>
    </citation>
    <scope>NUCLEOTIDE SEQUENCE [LARGE SCALE GENOMIC DNA]</scope>
    <source>
        <strain evidence="11 12">DSM 22198</strain>
    </source>
</reference>
<dbReference type="Proteomes" id="UP000539175">
    <property type="component" value="Unassembled WGS sequence"/>
</dbReference>
<proteinExistence type="predicted"/>
<dbReference type="CDD" id="cd03228">
    <property type="entry name" value="ABCC_MRP_Like"/>
    <property type="match status" value="1"/>
</dbReference>
<dbReference type="PROSITE" id="PS50929">
    <property type="entry name" value="ABC_TM1F"/>
    <property type="match status" value="1"/>
</dbReference>
<sequence>MGLPEELGDGMTAPGVTMTDGRDGAPWSPAPSVPAPREMLAALLWRLYAFGRWRLLAFAVLAAAGAVAEGAGLVLLLPLLRAFGLAGQADGTDGLGLAAVLVLYVLLVVGGAVVVRQRMVVGARLRQAFIDDQRVGLHRAVLGLDWAAFQCLRASDLTQALTADTGRTGLAIDMVATLVTTAVTMAAALVVAASLSPWLVAAALALGLAAGLLSRTLSRRSASLGQAQVRTGRETQGALADTLAGLRLVKGLRAEAARADRFEELLAEQARLALAFQRDVATRMVVHRGLAAAGIALGLGVAVRGFGLAPSAAVVFLLAFARLLQTGLRSDQSWRTLVNMLPAFDSVDRLRRWCAAHAEPAEALAVSATPAPRLGRDLVLEGLSFHHPGAARPALDGVDARLPAGTTTAVVGPSGAGKSTLADILLGLLVPTAGVVRVDGAPLTAADRVAWRASVGYVPQDAFLFHDTIRANLLMARPDADEAALWHVLEQAAVANVVRALPQGLDHVVGDRGGRLSGGERQRLALARALLGRPALLVLDEPTSALDGANQALVLETLANLRGGLTIVIVTHREEALGGADQIIRLEAGRRVE</sequence>
<feature type="domain" description="ABC transporter" evidence="9">
    <location>
        <begin position="378"/>
        <end position="592"/>
    </location>
</feature>
<accession>A0A7X0B2B3</accession>
<dbReference type="GO" id="GO:0005886">
    <property type="term" value="C:plasma membrane"/>
    <property type="evidence" value="ECO:0007669"/>
    <property type="project" value="UniProtKB-SubCell"/>
</dbReference>
<keyword evidence="5 8" id="KW-1133">Transmembrane helix</keyword>
<dbReference type="SUPFAM" id="SSF52540">
    <property type="entry name" value="P-loop containing nucleoside triphosphate hydrolases"/>
    <property type="match status" value="1"/>
</dbReference>